<dbReference type="Pfam" id="PF07510">
    <property type="entry name" value="GmrSD_C"/>
    <property type="match status" value="1"/>
</dbReference>
<evidence type="ECO:0000313" key="3">
    <source>
        <dbReference type="EMBL" id="KMQ74384.1"/>
    </source>
</evidence>
<dbReference type="InterPro" id="IPR011089">
    <property type="entry name" value="GmrSD_C"/>
</dbReference>
<protein>
    <submittedName>
        <fullName evidence="3">Putative ParB-like/HNH nuclease domain-containing protein</fullName>
    </submittedName>
</protein>
<sequence length="618" mass="72922">MSKLENKIEARHRNLFDVLNEQKYTVDYFQREYSWGEKHIEVLVTDLTSAFLSEYTPGDKREQGEQYNNYYLGPFVVSSKDGKRSIIDGQQRLTSLTLFLIYLNNLQKELPFNEKIEPMIFSELRGSKSFNITVEERIPCLERLFNNGEYAPEDTDDESTRNMAERYQDIERAFPDELKNDAFPFFVDWLRYNVIMVEIIAYSDENAYTIFETMNDRGLNLTPSEMLKGYILSRFESTEKRKKSNDFWKQAMLELKSYDKDEDQRFFQSWLRARYAESIRPGKAGSKNEDFEKIGTRFHSWVRDNLSKIGLDATDGNSFERFVQDEFRFYYKTYIRILDAEYDLVPGLEHVFYISRWGIAPTLSFPLMLAALSPQDSDETVVQKIDTVAAYIEAFVVRRSVNFRNFSASSIRYTMYSLVKDIRGQDLPGLRALLGQKLQDMSESFSNMESFRWHGQNRRFVKFLLARMTAWCEQQAGMSSSFVTYYEPVSGKPFEVEHIWADKFARHQDEFEQEHEFQNYRNRLGGLVLLPRGTNQSYGDQPYENKKAHYIKENLLVKSLCPLAYDNNPNFLKLRKVLNLPFKPHDTFKKADIEARQELYRMICERIWPESLVDMEPV</sequence>
<proteinExistence type="predicted"/>
<feature type="domain" description="GmrSD restriction endonucleases C-terminal" evidence="2">
    <location>
        <begin position="485"/>
        <end position="599"/>
    </location>
</feature>
<dbReference type="EMBL" id="LFBU01000001">
    <property type="protein sequence ID" value="KMQ74384.1"/>
    <property type="molecule type" value="Genomic_DNA"/>
</dbReference>
<dbReference type="PANTHER" id="PTHR35149:SF2">
    <property type="entry name" value="DUF262 DOMAIN-CONTAINING PROTEIN"/>
    <property type="match status" value="1"/>
</dbReference>
<dbReference type="AlphaFoldDB" id="A0A0J7J8R6"/>
<feature type="domain" description="GmrSD restriction endonucleases N-terminal" evidence="1">
    <location>
        <begin position="17"/>
        <end position="231"/>
    </location>
</feature>
<comment type="caution">
    <text evidence="3">The sequence shown here is derived from an EMBL/GenBank/DDBJ whole genome shotgun (WGS) entry which is preliminary data.</text>
</comment>
<reference evidence="3 4" key="1">
    <citation type="submission" date="2015-06" db="EMBL/GenBank/DDBJ databases">
        <title>Marinobacter subterrani, a genetically tractable neutrophilic iron-oxidizing strain isolated from the Soudan Iron Mine.</title>
        <authorList>
            <person name="Bonis B.M."/>
            <person name="Gralnick J.A."/>
        </authorList>
    </citation>
    <scope>NUCLEOTIDE SEQUENCE [LARGE SCALE GENOMIC DNA]</scope>
    <source>
        <strain evidence="3 4">JG233</strain>
    </source>
</reference>
<keyword evidence="4" id="KW-1185">Reference proteome</keyword>
<dbReference type="Proteomes" id="UP000036102">
    <property type="component" value="Unassembled WGS sequence"/>
</dbReference>
<dbReference type="PANTHER" id="PTHR35149">
    <property type="entry name" value="SLL5132 PROTEIN"/>
    <property type="match status" value="1"/>
</dbReference>
<evidence type="ECO:0000259" key="1">
    <source>
        <dbReference type="Pfam" id="PF03235"/>
    </source>
</evidence>
<dbReference type="STRING" id="1658765.Msub_10567"/>
<name>A0A0J7J8R6_9GAMM</name>
<dbReference type="InterPro" id="IPR004919">
    <property type="entry name" value="GmrSD_N"/>
</dbReference>
<gene>
    <name evidence="3" type="ORF">Msub_10567</name>
</gene>
<accession>A0A0J7J8R6</accession>
<evidence type="ECO:0000259" key="2">
    <source>
        <dbReference type="Pfam" id="PF07510"/>
    </source>
</evidence>
<dbReference type="OrthoDB" id="9798761at2"/>
<dbReference type="PATRIC" id="fig|1658765.3.peg.559"/>
<organism evidence="3 4">
    <name type="scientific">Marinobacter subterrani</name>
    <dbReference type="NCBI Taxonomy" id="1658765"/>
    <lineage>
        <taxon>Bacteria</taxon>
        <taxon>Pseudomonadati</taxon>
        <taxon>Pseudomonadota</taxon>
        <taxon>Gammaproteobacteria</taxon>
        <taxon>Pseudomonadales</taxon>
        <taxon>Marinobacteraceae</taxon>
        <taxon>Marinobacter</taxon>
    </lineage>
</organism>
<evidence type="ECO:0000313" key="4">
    <source>
        <dbReference type="Proteomes" id="UP000036102"/>
    </source>
</evidence>
<dbReference type="Pfam" id="PF03235">
    <property type="entry name" value="GmrSD_N"/>
    <property type="match status" value="1"/>
</dbReference>
<dbReference type="RefSeq" id="WP_048494597.1">
    <property type="nucleotide sequence ID" value="NZ_LFBU01000001.1"/>
</dbReference>